<accession>A0A2S2QRG8</accession>
<dbReference type="InterPro" id="IPR005135">
    <property type="entry name" value="Endo/exonuclease/phosphatase"/>
</dbReference>
<dbReference type="AlphaFoldDB" id="A0A2S2QRG8"/>
<organism evidence="2">
    <name type="scientific">Sipha flava</name>
    <name type="common">yellow sugarcane aphid</name>
    <dbReference type="NCBI Taxonomy" id="143950"/>
    <lineage>
        <taxon>Eukaryota</taxon>
        <taxon>Metazoa</taxon>
        <taxon>Ecdysozoa</taxon>
        <taxon>Arthropoda</taxon>
        <taxon>Hexapoda</taxon>
        <taxon>Insecta</taxon>
        <taxon>Pterygota</taxon>
        <taxon>Neoptera</taxon>
        <taxon>Paraneoptera</taxon>
        <taxon>Hemiptera</taxon>
        <taxon>Sternorrhyncha</taxon>
        <taxon>Aphidomorpha</taxon>
        <taxon>Aphidoidea</taxon>
        <taxon>Aphididae</taxon>
        <taxon>Sipha</taxon>
    </lineage>
</organism>
<dbReference type="SUPFAM" id="SSF56219">
    <property type="entry name" value="DNase I-like"/>
    <property type="match status" value="1"/>
</dbReference>
<feature type="domain" description="Endonuclease/exonuclease/phosphatase" evidence="1">
    <location>
        <begin position="104"/>
        <end position="213"/>
    </location>
</feature>
<gene>
    <name evidence="2" type="ORF">g.89200</name>
</gene>
<keyword evidence="2" id="KW-0548">Nucleotidyltransferase</keyword>
<dbReference type="OrthoDB" id="6776929at2759"/>
<reference evidence="2" key="1">
    <citation type="submission" date="2018-04" db="EMBL/GenBank/DDBJ databases">
        <title>Transcriptome assembly of Sipha flava.</title>
        <authorList>
            <person name="Scully E.D."/>
            <person name="Geib S.M."/>
            <person name="Palmer N.A."/>
            <person name="Koch K."/>
            <person name="Bradshaw J."/>
            <person name="Heng-Moss T."/>
            <person name="Sarath G."/>
        </authorList>
    </citation>
    <scope>NUCLEOTIDE SEQUENCE</scope>
</reference>
<protein>
    <submittedName>
        <fullName evidence="2">Putative RNA-directed DNA polymerase</fullName>
    </submittedName>
</protein>
<keyword evidence="2" id="KW-0808">Transferase</keyword>
<keyword evidence="2" id="KW-0695">RNA-directed DNA polymerase</keyword>
<evidence type="ECO:0000313" key="2">
    <source>
        <dbReference type="EMBL" id="MBY80263.1"/>
    </source>
</evidence>
<evidence type="ECO:0000259" key="1">
    <source>
        <dbReference type="Pfam" id="PF14529"/>
    </source>
</evidence>
<dbReference type="InterPro" id="IPR036691">
    <property type="entry name" value="Endo/exonu/phosph_ase_sf"/>
</dbReference>
<dbReference type="Pfam" id="PF14529">
    <property type="entry name" value="Exo_endo_phos_2"/>
    <property type="match status" value="1"/>
</dbReference>
<dbReference type="Gene3D" id="3.60.10.10">
    <property type="entry name" value="Endonuclease/exonuclease/phosphatase"/>
    <property type="match status" value="1"/>
</dbReference>
<dbReference type="PANTHER" id="PTHR36688">
    <property type="entry name" value="ENDO/EXONUCLEASE/PHOSPHATASE DOMAIN-CONTAINING PROTEIN"/>
    <property type="match status" value="1"/>
</dbReference>
<dbReference type="GO" id="GO:0003964">
    <property type="term" value="F:RNA-directed DNA polymerase activity"/>
    <property type="evidence" value="ECO:0007669"/>
    <property type="project" value="UniProtKB-KW"/>
</dbReference>
<sequence>MNKRSIKILQWNLNGFYKILDELKLLISEHDPEILCQQETNFNNFNVAKLKNYNEYYINRIDCLRDSGGAAIYIKKDYPSKVINITSNLEVIVATVKLNDFELNIYLPNQHKFIKNDIENIIKQISSPFIITGDFNSHNNIWGSKKTDNRGKEIEKILYDENLTLLNNQEPTRINPSNGKFSNIDLTFTNTNLSQRLEWKVLPNITSSDHFHIIIQITPRYNDANHNTERWNLKKPNWTLFSESLEMEISKIKNIETLNINQLTEVLTKHIVKIDELTIGKIKTKNLKPRVPWWNLDIKKAIIEKKGST</sequence>
<dbReference type="EMBL" id="GGMS01011060">
    <property type="protein sequence ID" value="MBY80263.1"/>
    <property type="molecule type" value="Transcribed_RNA"/>
</dbReference>
<dbReference type="InterPro" id="IPR052560">
    <property type="entry name" value="RdDP_mobile_element"/>
</dbReference>
<name>A0A2S2QRG8_9HEMI</name>
<dbReference type="PANTHER" id="PTHR36688:SF2">
    <property type="entry name" value="ENDONUCLEASE_EXONUCLEASE_PHOSPHATASE DOMAIN-CONTAINING PROTEIN"/>
    <property type="match status" value="1"/>
</dbReference>
<proteinExistence type="predicted"/>